<comment type="catalytic activity">
    <reaction evidence="1">
        <text>Random endo-hydrolysis of N-acetyl-beta-D-glucosaminide (1-&gt;4)-beta-linkages in chitin and chitodextrins.</text>
        <dbReference type="EC" id="3.2.1.14"/>
    </reaction>
</comment>
<dbReference type="Pfam" id="PF00704">
    <property type="entry name" value="Glyco_hydro_18"/>
    <property type="match status" value="1"/>
</dbReference>
<dbReference type="SUPFAM" id="SSF51445">
    <property type="entry name" value="(Trans)glycosidases"/>
    <property type="match status" value="1"/>
</dbReference>
<protein>
    <recommendedName>
        <fullName evidence="3">chitinase</fullName>
        <ecNumber evidence="3">3.2.1.14</ecNumber>
    </recommendedName>
</protein>
<dbReference type="EC" id="3.2.1.14" evidence="3"/>
<dbReference type="InterPro" id="IPR011583">
    <property type="entry name" value="Chitinase_II/V-like_cat"/>
</dbReference>
<dbReference type="GO" id="GO:0005576">
    <property type="term" value="C:extracellular region"/>
    <property type="evidence" value="ECO:0007669"/>
    <property type="project" value="TreeGrafter"/>
</dbReference>
<evidence type="ECO:0000256" key="5">
    <source>
        <dbReference type="ARBA" id="ARBA00023024"/>
    </source>
</evidence>
<dbReference type="EMBL" id="ML742205">
    <property type="protein sequence ID" value="KAE8147487.1"/>
    <property type="molecule type" value="Genomic_DNA"/>
</dbReference>
<feature type="chain" id="PRO_5024890658" description="chitinase" evidence="10">
    <location>
        <begin position="18"/>
        <end position="412"/>
    </location>
</feature>
<dbReference type="Gene3D" id="3.10.50.10">
    <property type="match status" value="1"/>
</dbReference>
<evidence type="ECO:0000256" key="10">
    <source>
        <dbReference type="SAM" id="SignalP"/>
    </source>
</evidence>
<evidence type="ECO:0000313" key="13">
    <source>
        <dbReference type="Proteomes" id="UP000325780"/>
    </source>
</evidence>
<keyword evidence="7 9" id="KW-0326">Glycosidase</keyword>
<feature type="domain" description="GH18" evidence="11">
    <location>
        <begin position="34"/>
        <end position="386"/>
    </location>
</feature>
<accession>A0A5N6TME3</accession>
<evidence type="ECO:0000256" key="1">
    <source>
        <dbReference type="ARBA" id="ARBA00000822"/>
    </source>
</evidence>
<evidence type="ECO:0000259" key="11">
    <source>
        <dbReference type="PROSITE" id="PS51910"/>
    </source>
</evidence>
<dbReference type="GO" id="GO:0008843">
    <property type="term" value="F:endochitinase activity"/>
    <property type="evidence" value="ECO:0007669"/>
    <property type="project" value="UniProtKB-EC"/>
</dbReference>
<reference evidence="12 13" key="1">
    <citation type="submission" date="2019-04" db="EMBL/GenBank/DDBJ databases">
        <title>Friends and foes A comparative genomics study of 23 Aspergillus species from section Flavi.</title>
        <authorList>
            <consortium name="DOE Joint Genome Institute"/>
            <person name="Kjaerbolling I."/>
            <person name="Vesth T."/>
            <person name="Frisvad J.C."/>
            <person name="Nybo J.L."/>
            <person name="Theobald S."/>
            <person name="Kildgaard S."/>
            <person name="Isbrandt T."/>
            <person name="Kuo A."/>
            <person name="Sato A."/>
            <person name="Lyhne E.K."/>
            <person name="Kogle M.E."/>
            <person name="Wiebenga A."/>
            <person name="Kun R.S."/>
            <person name="Lubbers R.J."/>
            <person name="Makela M.R."/>
            <person name="Barry K."/>
            <person name="Chovatia M."/>
            <person name="Clum A."/>
            <person name="Daum C."/>
            <person name="Haridas S."/>
            <person name="He G."/>
            <person name="LaButti K."/>
            <person name="Lipzen A."/>
            <person name="Mondo S."/>
            <person name="Riley R."/>
            <person name="Salamov A."/>
            <person name="Simmons B.A."/>
            <person name="Magnuson J.K."/>
            <person name="Henrissat B."/>
            <person name="Mortensen U.H."/>
            <person name="Larsen T.O."/>
            <person name="Devries R.P."/>
            <person name="Grigoriev I.V."/>
            <person name="Machida M."/>
            <person name="Baker S.E."/>
            <person name="Andersen M.R."/>
        </authorList>
    </citation>
    <scope>NUCLEOTIDE SEQUENCE [LARGE SCALE GENOMIC DNA]</scope>
    <source>
        <strain evidence="12 13">IBT 18842</strain>
    </source>
</reference>
<feature type="signal peptide" evidence="10">
    <location>
        <begin position="1"/>
        <end position="17"/>
    </location>
</feature>
<evidence type="ECO:0000313" key="12">
    <source>
        <dbReference type="EMBL" id="KAE8147487.1"/>
    </source>
</evidence>
<evidence type="ECO:0000256" key="6">
    <source>
        <dbReference type="ARBA" id="ARBA00023277"/>
    </source>
</evidence>
<dbReference type="Gene3D" id="3.20.20.80">
    <property type="entry name" value="Glycosidases"/>
    <property type="match status" value="1"/>
</dbReference>
<dbReference type="SUPFAM" id="SSF54556">
    <property type="entry name" value="Chitinase insertion domain"/>
    <property type="match status" value="1"/>
</dbReference>
<dbReference type="GO" id="GO:0000272">
    <property type="term" value="P:polysaccharide catabolic process"/>
    <property type="evidence" value="ECO:0007669"/>
    <property type="project" value="UniProtKB-KW"/>
</dbReference>
<evidence type="ECO:0000256" key="8">
    <source>
        <dbReference type="ARBA" id="ARBA00023326"/>
    </source>
</evidence>
<keyword evidence="13" id="KW-1185">Reference proteome</keyword>
<evidence type="ECO:0000256" key="9">
    <source>
        <dbReference type="RuleBase" id="RU000489"/>
    </source>
</evidence>
<evidence type="ECO:0000256" key="7">
    <source>
        <dbReference type="ARBA" id="ARBA00023295"/>
    </source>
</evidence>
<sequence>MLAFIFLLSNLLWLAHAAIIPRGNETTAKPNPGYISMAYYASWTVYSDHHPQDIPAKSLTHILYSFANITETGEVYFTEPDLHYQKRYPGDSISDDKNNVYGCIKHLKVLLSIGGYTYSQGWDKILKEEKHRKTFATSAVDLMQNIGYDGIDIDWEFPTTNSSVADMVKLLKGVREELDKYHRENAGGERFLLTIACSAGPLNYKPLNIPEIDKYLDYWNIMAYDYVGTWSKIVGHGSNLYPSKSDPLTTPVSSEEAVKYYIDQGVAPKKIIFGMPIYGRAFNTTGLGGNFTSVGIGSHEDGVWDYKVLPLSGTAKVTELLDIGAAYSYDPTHKMFITYDTVNVTKVKAEYIKKRGLGGGMWWETSGDRRREGSLITTLVQSLGGQKALEATDNHMHFPKSKYDNVRNGWNK</sequence>
<name>A0A5N6TME3_ASPAV</name>
<evidence type="ECO:0000256" key="2">
    <source>
        <dbReference type="ARBA" id="ARBA00008682"/>
    </source>
</evidence>
<evidence type="ECO:0000256" key="4">
    <source>
        <dbReference type="ARBA" id="ARBA00022801"/>
    </source>
</evidence>
<keyword evidence="5" id="KW-0146">Chitin degradation</keyword>
<dbReference type="InterPro" id="IPR001579">
    <property type="entry name" value="Glyco_hydro_18_chit_AS"/>
</dbReference>
<dbReference type="PANTHER" id="PTHR11177:SF317">
    <property type="entry name" value="CHITINASE 12-RELATED"/>
    <property type="match status" value="1"/>
</dbReference>
<dbReference type="AlphaFoldDB" id="A0A5N6TME3"/>
<dbReference type="SMART" id="SM00636">
    <property type="entry name" value="Glyco_18"/>
    <property type="match status" value="1"/>
</dbReference>
<dbReference type="InterPro" id="IPR050314">
    <property type="entry name" value="Glycosyl_Hydrlase_18"/>
</dbReference>
<dbReference type="CDD" id="cd06548">
    <property type="entry name" value="GH18_chitinase"/>
    <property type="match status" value="1"/>
</dbReference>
<organism evidence="12 13">
    <name type="scientific">Aspergillus avenaceus</name>
    <dbReference type="NCBI Taxonomy" id="36643"/>
    <lineage>
        <taxon>Eukaryota</taxon>
        <taxon>Fungi</taxon>
        <taxon>Dikarya</taxon>
        <taxon>Ascomycota</taxon>
        <taxon>Pezizomycotina</taxon>
        <taxon>Eurotiomycetes</taxon>
        <taxon>Eurotiomycetidae</taxon>
        <taxon>Eurotiales</taxon>
        <taxon>Aspergillaceae</taxon>
        <taxon>Aspergillus</taxon>
        <taxon>Aspergillus subgen. Circumdati</taxon>
    </lineage>
</organism>
<dbReference type="GO" id="GO:0008061">
    <property type="term" value="F:chitin binding"/>
    <property type="evidence" value="ECO:0007669"/>
    <property type="project" value="InterPro"/>
</dbReference>
<gene>
    <name evidence="12" type="ORF">BDV25DRAFT_169096</name>
</gene>
<evidence type="ECO:0000256" key="3">
    <source>
        <dbReference type="ARBA" id="ARBA00012729"/>
    </source>
</evidence>
<dbReference type="PROSITE" id="PS01095">
    <property type="entry name" value="GH18_1"/>
    <property type="match status" value="1"/>
</dbReference>
<keyword evidence="8" id="KW-0624">Polysaccharide degradation</keyword>
<dbReference type="PANTHER" id="PTHR11177">
    <property type="entry name" value="CHITINASE"/>
    <property type="match status" value="1"/>
</dbReference>
<dbReference type="GO" id="GO:0006032">
    <property type="term" value="P:chitin catabolic process"/>
    <property type="evidence" value="ECO:0007669"/>
    <property type="project" value="UniProtKB-KW"/>
</dbReference>
<dbReference type="InterPro" id="IPR001223">
    <property type="entry name" value="Glyco_hydro18_cat"/>
</dbReference>
<keyword evidence="4 9" id="KW-0378">Hydrolase</keyword>
<dbReference type="OrthoDB" id="76388at2759"/>
<dbReference type="Proteomes" id="UP000325780">
    <property type="component" value="Unassembled WGS sequence"/>
</dbReference>
<dbReference type="InterPro" id="IPR017853">
    <property type="entry name" value="GH"/>
</dbReference>
<comment type="similarity">
    <text evidence="2">Belongs to the glycosyl hydrolase 18 family. Chitinase class V subfamily.</text>
</comment>
<keyword evidence="10" id="KW-0732">Signal</keyword>
<dbReference type="PROSITE" id="PS51910">
    <property type="entry name" value="GH18_2"/>
    <property type="match status" value="1"/>
</dbReference>
<proteinExistence type="inferred from homology"/>
<keyword evidence="6" id="KW-0119">Carbohydrate metabolism</keyword>
<dbReference type="InterPro" id="IPR029070">
    <property type="entry name" value="Chitinase_insertion_sf"/>
</dbReference>